<dbReference type="EMBL" id="CP038033">
    <property type="protein sequence ID" value="QBQ54927.1"/>
    <property type="molecule type" value="Genomic_DNA"/>
</dbReference>
<gene>
    <name evidence="1" type="ORF">E3U44_10670</name>
</gene>
<dbReference type="AlphaFoldDB" id="A0A4P7BZZ0"/>
<keyword evidence="2" id="KW-1185">Reference proteome</keyword>
<sequence length="142" mass="15884">MSEQNLAVKEETPMSAFGSIQAFESVQRMATMLAKSDMVPKQYQDNLPNCVIALEMANRMGASVFAVMQNLAIVHGKPSWEAKFIIGAINSCGRFSPLRFDLSEEGSEEEVEGFYYQWDPSTKKNKKVPVINSSDSFYTLLL</sequence>
<dbReference type="Proteomes" id="UP000294325">
    <property type="component" value="Chromosome"/>
</dbReference>
<evidence type="ECO:0000313" key="1">
    <source>
        <dbReference type="EMBL" id="QBQ54927.1"/>
    </source>
</evidence>
<dbReference type="RefSeq" id="WP_134358146.1">
    <property type="nucleotide sequence ID" value="NZ_CP038033.1"/>
</dbReference>
<evidence type="ECO:0000313" key="2">
    <source>
        <dbReference type="Proteomes" id="UP000294325"/>
    </source>
</evidence>
<organism evidence="1 2">
    <name type="scientific">Nitrosococcus wardiae</name>
    <dbReference type="NCBI Taxonomy" id="1814290"/>
    <lineage>
        <taxon>Bacteria</taxon>
        <taxon>Pseudomonadati</taxon>
        <taxon>Pseudomonadota</taxon>
        <taxon>Gammaproteobacteria</taxon>
        <taxon>Chromatiales</taxon>
        <taxon>Chromatiaceae</taxon>
        <taxon>Nitrosococcus</taxon>
    </lineage>
</organism>
<name>A0A4P7BZZ0_9GAMM</name>
<evidence type="ECO:0008006" key="3">
    <source>
        <dbReference type="Google" id="ProtNLM"/>
    </source>
</evidence>
<proteinExistence type="predicted"/>
<dbReference type="KEGG" id="nwr:E3U44_10670"/>
<dbReference type="OrthoDB" id="1091556at2"/>
<reference evidence="1 2" key="1">
    <citation type="submission" date="2019-03" db="EMBL/GenBank/DDBJ databases">
        <title>The genome sequence of Nitrosococcus wardiae strain D1FHST reveals the archetypal metabolic capacity of ammonia-oxidizing Gammaproteobacteria.</title>
        <authorList>
            <person name="Wang L."/>
            <person name="Lim C.K."/>
            <person name="Hanson T.E."/>
            <person name="Dang H."/>
            <person name="Klotz M.G."/>
        </authorList>
    </citation>
    <scope>NUCLEOTIDE SEQUENCE [LARGE SCALE GENOMIC DNA]</scope>
    <source>
        <strain evidence="1 2">D1FHS</strain>
    </source>
</reference>
<protein>
    <recommendedName>
        <fullName evidence="3">Recombinase RecT</fullName>
    </recommendedName>
</protein>
<accession>A0A4P7BZZ0</accession>